<organism evidence="1 2">
    <name type="scientific">Sphenostylis stenocarpa</name>
    <dbReference type="NCBI Taxonomy" id="92480"/>
    <lineage>
        <taxon>Eukaryota</taxon>
        <taxon>Viridiplantae</taxon>
        <taxon>Streptophyta</taxon>
        <taxon>Embryophyta</taxon>
        <taxon>Tracheophyta</taxon>
        <taxon>Spermatophyta</taxon>
        <taxon>Magnoliopsida</taxon>
        <taxon>eudicotyledons</taxon>
        <taxon>Gunneridae</taxon>
        <taxon>Pentapetalae</taxon>
        <taxon>rosids</taxon>
        <taxon>fabids</taxon>
        <taxon>Fabales</taxon>
        <taxon>Fabaceae</taxon>
        <taxon>Papilionoideae</taxon>
        <taxon>50 kb inversion clade</taxon>
        <taxon>NPAAA clade</taxon>
        <taxon>indigoferoid/millettioid clade</taxon>
        <taxon>Phaseoleae</taxon>
        <taxon>Sphenostylis</taxon>
    </lineage>
</organism>
<protein>
    <submittedName>
        <fullName evidence="1">Uncharacterized protein</fullName>
    </submittedName>
</protein>
<accession>A0AA86VUC5</accession>
<proteinExistence type="predicted"/>
<dbReference type="AlphaFoldDB" id="A0AA86VUC5"/>
<evidence type="ECO:0000313" key="2">
    <source>
        <dbReference type="Proteomes" id="UP001189624"/>
    </source>
</evidence>
<sequence>MAGRQPTNLYAGKLDELNIIDVYMFVKCLINSNIIYEDINMNYLDNIQMEPLKQHIILVMEILILGWRKQILKFVSRNDTKVVH</sequence>
<dbReference type="Gramene" id="rna-AYBTSS11_LOCUS28050">
    <property type="protein sequence ID" value="CAJ1975923.1"/>
    <property type="gene ID" value="gene-AYBTSS11_LOCUS28050"/>
</dbReference>
<dbReference type="Proteomes" id="UP001189624">
    <property type="component" value="Chromosome 9"/>
</dbReference>
<evidence type="ECO:0000313" key="1">
    <source>
        <dbReference type="EMBL" id="CAJ1975923.1"/>
    </source>
</evidence>
<keyword evidence="2" id="KW-1185">Reference proteome</keyword>
<reference evidence="1" key="1">
    <citation type="submission" date="2023-10" db="EMBL/GenBank/DDBJ databases">
        <authorList>
            <person name="Domelevo Entfellner J.-B."/>
        </authorList>
    </citation>
    <scope>NUCLEOTIDE SEQUENCE</scope>
</reference>
<dbReference type="EMBL" id="OY731406">
    <property type="protein sequence ID" value="CAJ1975923.1"/>
    <property type="molecule type" value="Genomic_DNA"/>
</dbReference>
<gene>
    <name evidence="1" type="ORF">AYBTSS11_LOCUS28050</name>
</gene>
<name>A0AA86VUC5_9FABA</name>